<name>A0A2G9RD68_AQUCT</name>
<gene>
    <name evidence="2" type="ORF">AB205_0114220</name>
</gene>
<dbReference type="OrthoDB" id="1729737at2759"/>
<accession>A0A2G9RD68</accession>
<dbReference type="AlphaFoldDB" id="A0A2G9RD68"/>
<evidence type="ECO:0000313" key="3">
    <source>
        <dbReference type="Proteomes" id="UP000228934"/>
    </source>
</evidence>
<proteinExistence type="predicted"/>
<evidence type="ECO:0000256" key="1">
    <source>
        <dbReference type="SAM" id="SignalP"/>
    </source>
</evidence>
<dbReference type="Proteomes" id="UP000228934">
    <property type="component" value="Unassembled WGS sequence"/>
</dbReference>
<feature type="signal peptide" evidence="1">
    <location>
        <begin position="1"/>
        <end position="20"/>
    </location>
</feature>
<evidence type="ECO:0000313" key="2">
    <source>
        <dbReference type="EMBL" id="PIO25211.1"/>
    </source>
</evidence>
<keyword evidence="3" id="KW-1185">Reference proteome</keyword>
<keyword evidence="1" id="KW-0732">Signal</keyword>
<dbReference type="EMBL" id="KV943910">
    <property type="protein sequence ID" value="PIO25211.1"/>
    <property type="molecule type" value="Genomic_DNA"/>
</dbReference>
<protein>
    <submittedName>
        <fullName evidence="2">Uncharacterized protein</fullName>
    </submittedName>
</protein>
<feature type="chain" id="PRO_5013890248" evidence="1">
    <location>
        <begin position="21"/>
        <end position="68"/>
    </location>
</feature>
<sequence length="68" mass="7554">NVEVSVWVTVLAVIWLHTICVDQREEWELLEGKSVSWVKAKAGSSLGKFVRAGNELLKSSVEPKVFGL</sequence>
<feature type="non-terminal residue" evidence="2">
    <location>
        <position position="1"/>
    </location>
</feature>
<organism evidence="2 3">
    <name type="scientific">Aquarana catesbeiana</name>
    <name type="common">American bullfrog</name>
    <name type="synonym">Rana catesbeiana</name>
    <dbReference type="NCBI Taxonomy" id="8400"/>
    <lineage>
        <taxon>Eukaryota</taxon>
        <taxon>Metazoa</taxon>
        <taxon>Chordata</taxon>
        <taxon>Craniata</taxon>
        <taxon>Vertebrata</taxon>
        <taxon>Euteleostomi</taxon>
        <taxon>Amphibia</taxon>
        <taxon>Batrachia</taxon>
        <taxon>Anura</taxon>
        <taxon>Neobatrachia</taxon>
        <taxon>Ranoidea</taxon>
        <taxon>Ranidae</taxon>
        <taxon>Aquarana</taxon>
    </lineage>
</organism>
<reference evidence="3" key="1">
    <citation type="journal article" date="2017" name="Nat. Commun.">
        <title>The North American bullfrog draft genome provides insight into hormonal regulation of long noncoding RNA.</title>
        <authorList>
            <person name="Hammond S.A."/>
            <person name="Warren R.L."/>
            <person name="Vandervalk B.P."/>
            <person name="Kucuk E."/>
            <person name="Khan H."/>
            <person name="Gibb E.A."/>
            <person name="Pandoh P."/>
            <person name="Kirk H."/>
            <person name="Zhao Y."/>
            <person name="Jones M."/>
            <person name="Mungall A.J."/>
            <person name="Coope R."/>
            <person name="Pleasance S."/>
            <person name="Moore R.A."/>
            <person name="Holt R.A."/>
            <person name="Round J.M."/>
            <person name="Ohora S."/>
            <person name="Walle B.V."/>
            <person name="Veldhoen N."/>
            <person name="Helbing C.C."/>
            <person name="Birol I."/>
        </authorList>
    </citation>
    <scope>NUCLEOTIDE SEQUENCE [LARGE SCALE GENOMIC DNA]</scope>
</reference>